<gene>
    <name evidence="1" type="ORF">METZ01_LOCUS147950</name>
</gene>
<name>A0A382A0P9_9ZZZZ</name>
<proteinExistence type="predicted"/>
<accession>A0A382A0P9</accession>
<dbReference type="EMBL" id="UINC01023438">
    <property type="protein sequence ID" value="SVA95096.1"/>
    <property type="molecule type" value="Genomic_DNA"/>
</dbReference>
<protein>
    <submittedName>
        <fullName evidence="1">Uncharacterized protein</fullName>
    </submittedName>
</protein>
<reference evidence="1" key="1">
    <citation type="submission" date="2018-05" db="EMBL/GenBank/DDBJ databases">
        <authorList>
            <person name="Lanie J.A."/>
            <person name="Ng W.-L."/>
            <person name="Kazmierczak K.M."/>
            <person name="Andrzejewski T.M."/>
            <person name="Davidsen T.M."/>
            <person name="Wayne K.J."/>
            <person name="Tettelin H."/>
            <person name="Glass J.I."/>
            <person name="Rusch D."/>
            <person name="Podicherti R."/>
            <person name="Tsui H.-C.T."/>
            <person name="Winkler M.E."/>
        </authorList>
    </citation>
    <scope>NUCLEOTIDE SEQUENCE</scope>
</reference>
<dbReference type="AlphaFoldDB" id="A0A382A0P9"/>
<evidence type="ECO:0000313" key="1">
    <source>
        <dbReference type="EMBL" id="SVA95096.1"/>
    </source>
</evidence>
<organism evidence="1">
    <name type="scientific">marine metagenome</name>
    <dbReference type="NCBI Taxonomy" id="408172"/>
    <lineage>
        <taxon>unclassified sequences</taxon>
        <taxon>metagenomes</taxon>
        <taxon>ecological metagenomes</taxon>
    </lineage>
</organism>
<sequence>MTELVKQLERDAERRKILKLAPLEAVKDVTESTMWKDTEPDDWD</sequence>